<feature type="domain" description="Receptor ligand binding region" evidence="10">
    <location>
        <begin position="60"/>
        <end position="407"/>
    </location>
</feature>
<dbReference type="Pfam" id="PF01094">
    <property type="entry name" value="ANF_receptor"/>
    <property type="match status" value="2"/>
</dbReference>
<dbReference type="InterPro" id="IPR028082">
    <property type="entry name" value="Peripla_BP_I"/>
</dbReference>
<organism evidence="11 12">
    <name type="scientific">Patella caerulea</name>
    <name type="common">Rayed Mediterranean limpet</name>
    <dbReference type="NCBI Taxonomy" id="87958"/>
    <lineage>
        <taxon>Eukaryota</taxon>
        <taxon>Metazoa</taxon>
        <taxon>Spiralia</taxon>
        <taxon>Lophotrochozoa</taxon>
        <taxon>Mollusca</taxon>
        <taxon>Gastropoda</taxon>
        <taxon>Patellogastropoda</taxon>
        <taxon>Patelloidea</taxon>
        <taxon>Patellidae</taxon>
        <taxon>Patella</taxon>
    </lineage>
</organism>
<dbReference type="GO" id="GO:0016020">
    <property type="term" value="C:membrane"/>
    <property type="evidence" value="ECO:0007669"/>
    <property type="project" value="UniProtKB-SubCell"/>
</dbReference>
<evidence type="ECO:0000256" key="2">
    <source>
        <dbReference type="ARBA" id="ARBA00022692"/>
    </source>
</evidence>
<dbReference type="GO" id="GO:0004930">
    <property type="term" value="F:G protein-coupled receptor activity"/>
    <property type="evidence" value="ECO:0007669"/>
    <property type="project" value="InterPro"/>
</dbReference>
<evidence type="ECO:0000259" key="10">
    <source>
        <dbReference type="Pfam" id="PF01094"/>
    </source>
</evidence>
<dbReference type="EMBL" id="JAZGQO010000011">
    <property type="protein sequence ID" value="KAK6173632.1"/>
    <property type="molecule type" value="Genomic_DNA"/>
</dbReference>
<gene>
    <name evidence="11" type="ORF">SNE40_017047</name>
</gene>
<feature type="transmembrane region" description="Helical" evidence="8">
    <location>
        <begin position="1003"/>
        <end position="1027"/>
    </location>
</feature>
<dbReference type="PANTHER" id="PTHR24060">
    <property type="entry name" value="METABOTROPIC GLUTAMATE RECEPTOR"/>
    <property type="match status" value="1"/>
</dbReference>
<feature type="signal peptide" evidence="9">
    <location>
        <begin position="1"/>
        <end position="19"/>
    </location>
</feature>
<dbReference type="InterPro" id="IPR000337">
    <property type="entry name" value="GPCR_3"/>
</dbReference>
<dbReference type="InterPro" id="IPR050726">
    <property type="entry name" value="mGluR"/>
</dbReference>
<feature type="domain" description="Receptor ligand binding region" evidence="10">
    <location>
        <begin position="547"/>
        <end position="942"/>
    </location>
</feature>
<evidence type="ECO:0000313" key="11">
    <source>
        <dbReference type="EMBL" id="KAK6173632.1"/>
    </source>
</evidence>
<evidence type="ECO:0000256" key="6">
    <source>
        <dbReference type="ARBA" id="ARBA00023180"/>
    </source>
</evidence>
<comment type="subcellular location">
    <subcellularLocation>
        <location evidence="1">Membrane</location>
        <topology evidence="1">Multi-pass membrane protein</topology>
    </subcellularLocation>
</comment>
<keyword evidence="5" id="KW-0675">Receptor</keyword>
<evidence type="ECO:0000256" key="4">
    <source>
        <dbReference type="ARBA" id="ARBA00023136"/>
    </source>
</evidence>
<evidence type="ECO:0000256" key="8">
    <source>
        <dbReference type="SAM" id="Phobius"/>
    </source>
</evidence>
<feature type="compositionally biased region" description="Low complexity" evidence="7">
    <location>
        <begin position="1071"/>
        <end position="1080"/>
    </location>
</feature>
<evidence type="ECO:0000256" key="9">
    <source>
        <dbReference type="SAM" id="SignalP"/>
    </source>
</evidence>
<comment type="caution">
    <text evidence="11">The sequence shown here is derived from an EMBL/GenBank/DDBJ whole genome shotgun (WGS) entry which is preliminary data.</text>
</comment>
<accession>A0AAN8JAD0</accession>
<name>A0AAN8JAD0_PATCE</name>
<feature type="chain" id="PRO_5042967341" description="Receptor ligand binding region domain-containing protein" evidence="9">
    <location>
        <begin position="20"/>
        <end position="1171"/>
    </location>
</feature>
<dbReference type="Gene3D" id="3.40.50.2300">
    <property type="match status" value="4"/>
</dbReference>
<reference evidence="11 12" key="1">
    <citation type="submission" date="2024-01" db="EMBL/GenBank/DDBJ databases">
        <title>The genome of the rayed Mediterranean limpet Patella caerulea (Linnaeus, 1758).</title>
        <authorList>
            <person name="Anh-Thu Weber A."/>
            <person name="Halstead-Nussloch G."/>
        </authorList>
    </citation>
    <scope>NUCLEOTIDE SEQUENCE [LARGE SCALE GENOMIC DNA]</scope>
    <source>
        <strain evidence="11">AATW-2023a</strain>
        <tissue evidence="11">Whole specimen</tissue>
    </source>
</reference>
<sequence length="1171" mass="131691">MRATLLVLFFYGCLPRTNSQDQIRYPEDASVYIGGFFNVYVPGGPNGCSSTVDPYSIQEFEAVRWIIDKLNNNTFLPGGHKIGIHAFEICGDSERAVSSAIQLSQTYNTDQQSAVLFSILGPTFSSQTKDMSRLFSTLPETDRLLMLSYGATSSMLADQTIYKNLYRVIPPDSVQVQVMLQLMLELKWNYIGIIYEDNDYGHDAAQELRTLATANGICIPVYHSFNSVNNRERFKAFVKDVLDLKLGGIIYIGDDGLVKPLLELSTSTSHDTEIIMSESNRLSTYYFKRIANDYFPIARGMLVTSAPKIDIDEFDEYWKNIHTMNFNQTWINVLPNIAQEIAEQSVYMNYAVKGILILANLFKKLQQKTCTDVNDIICSQLRLLPKQTYIDELGQARMNLTEAFPFTDQMFVNTVSQDITFGENREIIYGPEYQTYEVYNFQQCNGLNDCKFVMVGTYKDDVLQINKSVIQSYPLGENQGPYNQQPTAQCPNGTDCDKCIPSDISDHVIFVEGEWYVVAVVPVFIPDETNSFMCTNTIRDSLGTDIAESIKFAIWEINHPNNTLISSKKKIGLVVINGCASELVIKDKILRLHKGTYELRPGLKSSEINHRILGYVGGMSGSMSAAMAEVLAKLGYVQVSYASTSPLLSDRTLYPYFLRIPTADDQQAQVVIDIVTSLGSNIIQVIYTEGAYGEGAYSTLEKLGKDAEVCVIGHEVPVTTDYTLYNGLLAKLRETPQAKLVVTFVRSHVIQQVIRAVTERMAESEFIFIGSETWGSRESVIPEQQRKVYGSLSIALELPTVPAFNSYLSNQYINDPSDPWLRHFLEKMGKCIFTGSFQRAGKDEVIGKAKECDLERLAMSIYDQWIPFAIASTKALVKGLENVLSATTCGIPSTSCIEQNPILLTEYMKKNVELDLYGTGSQERVFDDNGDGVVKYKIMHVTAGGENPYKQIGSWSKSEGIIFNKELLIYPETEYKSDCKTHHDCSKCFPPTSVQQQTSSKDFSIYVMVILGVLLLVSLAIMAVLIYQVRRLKEQKHHNVYSYPDTPLAKRNLKTKGSNTPKDCDSYLTPSSENGSSSGYENEKPQLPHRPTSRKLTDSDNVDNRISFLNMEEKDAPDQGENNLGFESYVHRPDQIQPVFVRDKNDYVRELTQSQYGLGADDNYYIDFGNV</sequence>
<protein>
    <recommendedName>
        <fullName evidence="10">Receptor ligand binding region domain-containing protein</fullName>
    </recommendedName>
</protein>
<evidence type="ECO:0000256" key="3">
    <source>
        <dbReference type="ARBA" id="ARBA00022989"/>
    </source>
</evidence>
<keyword evidence="9" id="KW-0732">Signal</keyword>
<evidence type="ECO:0000256" key="5">
    <source>
        <dbReference type="ARBA" id="ARBA00023170"/>
    </source>
</evidence>
<evidence type="ECO:0000256" key="1">
    <source>
        <dbReference type="ARBA" id="ARBA00004141"/>
    </source>
</evidence>
<keyword evidence="3 8" id="KW-1133">Transmembrane helix</keyword>
<keyword evidence="6" id="KW-0325">Glycoprotein</keyword>
<keyword evidence="2 8" id="KW-0812">Transmembrane</keyword>
<dbReference type="AlphaFoldDB" id="A0AAN8JAD0"/>
<keyword evidence="4 8" id="KW-0472">Membrane</keyword>
<dbReference type="PRINTS" id="PR00248">
    <property type="entry name" value="GPCRMGR"/>
</dbReference>
<evidence type="ECO:0000256" key="7">
    <source>
        <dbReference type="SAM" id="MobiDB-lite"/>
    </source>
</evidence>
<proteinExistence type="predicted"/>
<feature type="region of interest" description="Disordered" evidence="7">
    <location>
        <begin position="1043"/>
        <end position="1101"/>
    </location>
</feature>
<dbReference type="Proteomes" id="UP001347796">
    <property type="component" value="Unassembled WGS sequence"/>
</dbReference>
<dbReference type="InterPro" id="IPR001828">
    <property type="entry name" value="ANF_lig-bd_rcpt"/>
</dbReference>
<keyword evidence="12" id="KW-1185">Reference proteome</keyword>
<evidence type="ECO:0000313" key="12">
    <source>
        <dbReference type="Proteomes" id="UP001347796"/>
    </source>
</evidence>
<dbReference type="SUPFAM" id="SSF53822">
    <property type="entry name" value="Periplasmic binding protein-like I"/>
    <property type="match status" value="2"/>
</dbReference>